<comment type="caution">
    <text evidence="2">The sequence shown here is derived from an EMBL/GenBank/DDBJ whole genome shotgun (WGS) entry which is preliminary data.</text>
</comment>
<feature type="compositionally biased region" description="Polar residues" evidence="1">
    <location>
        <begin position="197"/>
        <end position="208"/>
    </location>
</feature>
<evidence type="ECO:0000256" key="1">
    <source>
        <dbReference type="SAM" id="MobiDB-lite"/>
    </source>
</evidence>
<reference evidence="2 3" key="1">
    <citation type="journal article" date="2022" name="bioRxiv">
        <title>Genomics of Preaxostyla Flagellates Illuminates Evolutionary Transitions and the Path Towards Mitochondrial Loss.</title>
        <authorList>
            <person name="Novak L.V.F."/>
            <person name="Treitli S.C."/>
            <person name="Pyrih J."/>
            <person name="Halakuc P."/>
            <person name="Pipaliya S.V."/>
            <person name="Vacek V."/>
            <person name="Brzon O."/>
            <person name="Soukal P."/>
            <person name="Eme L."/>
            <person name="Dacks J.B."/>
            <person name="Karnkowska A."/>
            <person name="Elias M."/>
            <person name="Hampl V."/>
        </authorList>
    </citation>
    <scope>NUCLEOTIDE SEQUENCE [LARGE SCALE GENOMIC DNA]</scope>
    <source>
        <strain evidence="2">NAU3</strain>
        <tissue evidence="2">Gut</tissue>
    </source>
</reference>
<feature type="compositionally biased region" description="Low complexity" evidence="1">
    <location>
        <begin position="209"/>
        <end position="228"/>
    </location>
</feature>
<evidence type="ECO:0000313" key="3">
    <source>
        <dbReference type="Proteomes" id="UP001281761"/>
    </source>
</evidence>
<keyword evidence="3" id="KW-1185">Reference proteome</keyword>
<gene>
    <name evidence="2" type="ORF">BLNAU_816</name>
</gene>
<dbReference type="Proteomes" id="UP001281761">
    <property type="component" value="Unassembled WGS sequence"/>
</dbReference>
<accession>A0ABQ9YKK2</accession>
<name>A0ABQ9YKK2_9EUKA</name>
<proteinExistence type="predicted"/>
<feature type="region of interest" description="Disordered" evidence="1">
    <location>
        <begin position="188"/>
        <end position="229"/>
    </location>
</feature>
<sequence>MSSRTRRKQKQNSELVIVYRPEMLTNELLKDYSVTPETDYSIYVNRKYLTTRNPNVFTRRVWGCGPYAGISDLVAVLMHNGYYIPHMPYPEEVVGLMVTIRILPTLEKYPSTMSYYMRSLEGTQLQNNPFSFILLDVKQVLPSTLAPLMQFGISNDPWFVYTPALLAQGFLDPSPSLEDILKSQELPNEKDLFPEPASTQNQSTSFPMSSVQNHSSSASSKTSNDSSSRLPGTLPFGGIFQRFCTESLLFENDDAQYEISIDPEPFTMHDILSNFPHIHQDTVKNELFQSMNLIQNIPSTKANTTFQDNPLFLIPNTSHGVAVVNAYPQDGPDEAVVAQLTGGDHTQFNQHHHHSLHSHTPHPSKADDENCALCQELRNGTVMCRCALYEPDDQTLPPFHPIVPALRFSSIKSAQSEGYTSDILIPHDPSTINIIERNLDWWEIEWGDDFVGIRGERYTIKRIKFLPNTNPFKDNDFQLPLHFPATLHRWSNGRNHGWGTPHWTKQMETFTEGFFAA</sequence>
<protein>
    <submittedName>
        <fullName evidence="2">Uncharacterized protein</fullName>
    </submittedName>
</protein>
<dbReference type="EMBL" id="JARBJD010000003">
    <property type="protein sequence ID" value="KAK2964285.1"/>
    <property type="molecule type" value="Genomic_DNA"/>
</dbReference>
<organism evidence="2 3">
    <name type="scientific">Blattamonas nauphoetae</name>
    <dbReference type="NCBI Taxonomy" id="2049346"/>
    <lineage>
        <taxon>Eukaryota</taxon>
        <taxon>Metamonada</taxon>
        <taxon>Preaxostyla</taxon>
        <taxon>Oxymonadida</taxon>
        <taxon>Blattamonas</taxon>
    </lineage>
</organism>
<evidence type="ECO:0000313" key="2">
    <source>
        <dbReference type="EMBL" id="KAK2964285.1"/>
    </source>
</evidence>